<dbReference type="Proteomes" id="UP001219518">
    <property type="component" value="Unassembled WGS sequence"/>
</dbReference>
<keyword evidence="12" id="KW-0206">Cytoskeleton</keyword>
<dbReference type="GO" id="GO:0005096">
    <property type="term" value="F:GTPase activator activity"/>
    <property type="evidence" value="ECO:0007669"/>
    <property type="project" value="UniProtKB-KW"/>
</dbReference>
<evidence type="ECO:0000256" key="9">
    <source>
        <dbReference type="ARBA" id="ARBA00022468"/>
    </source>
</evidence>
<keyword evidence="13" id="KW-0458">Lysosome</keyword>
<evidence type="ECO:0000313" key="18">
    <source>
        <dbReference type="Proteomes" id="UP001219518"/>
    </source>
</evidence>
<dbReference type="GO" id="GO:0000122">
    <property type="term" value="P:negative regulation of transcription by RNA polymerase II"/>
    <property type="evidence" value="ECO:0007669"/>
    <property type="project" value="TreeGrafter"/>
</dbReference>
<evidence type="ECO:0000256" key="2">
    <source>
        <dbReference type="ARBA" id="ARBA00004138"/>
    </source>
</evidence>
<proteinExistence type="inferred from homology"/>
<evidence type="ECO:0000256" key="6">
    <source>
        <dbReference type="ARBA" id="ARBA00004656"/>
    </source>
</evidence>
<dbReference type="Pfam" id="PF16692">
    <property type="entry name" value="Folliculin_C"/>
    <property type="match status" value="1"/>
</dbReference>
<evidence type="ECO:0000256" key="13">
    <source>
        <dbReference type="ARBA" id="ARBA00023228"/>
    </source>
</evidence>
<comment type="subcellular location">
    <subcellularLocation>
        <location evidence="2">Cell projection</location>
        <location evidence="2">Cilium</location>
    </subcellularLocation>
    <subcellularLocation>
        <location evidence="4">Cytoplasm</location>
        <location evidence="4">Cytoskeleton</location>
        <location evidence="4">Microtubule organizing center</location>
        <location evidence="4">Centrosome</location>
    </subcellularLocation>
    <subcellularLocation>
        <location evidence="3">Cytoplasm</location>
        <location evidence="3">Cytoskeleton</location>
        <location evidence="3">Spindle</location>
    </subcellularLocation>
    <subcellularLocation>
        <location evidence="5">Cytoplasm</location>
        <location evidence="5">Cytosol</location>
    </subcellularLocation>
    <subcellularLocation>
        <location evidence="6">Lysosome membrane</location>
    </subcellularLocation>
    <subcellularLocation>
        <location evidence="1">Nucleus</location>
    </subcellularLocation>
</comment>
<keyword evidence="14" id="KW-0539">Nucleus</keyword>
<organism evidence="17 18">
    <name type="scientific">Frankliniella fusca</name>
    <dbReference type="NCBI Taxonomy" id="407009"/>
    <lineage>
        <taxon>Eukaryota</taxon>
        <taxon>Metazoa</taxon>
        <taxon>Ecdysozoa</taxon>
        <taxon>Arthropoda</taxon>
        <taxon>Hexapoda</taxon>
        <taxon>Insecta</taxon>
        <taxon>Pterygota</taxon>
        <taxon>Neoptera</taxon>
        <taxon>Paraneoptera</taxon>
        <taxon>Thysanoptera</taxon>
        <taxon>Terebrantia</taxon>
        <taxon>Thripoidea</taxon>
        <taxon>Thripidae</taxon>
        <taxon>Frankliniella</taxon>
    </lineage>
</organism>
<dbReference type="PROSITE" id="PS51834">
    <property type="entry name" value="DENN_FLCN_SMCR8"/>
    <property type="match status" value="1"/>
</dbReference>
<evidence type="ECO:0000256" key="4">
    <source>
        <dbReference type="ARBA" id="ARBA00004300"/>
    </source>
</evidence>
<protein>
    <recommendedName>
        <fullName evidence="8">Folliculin</fullName>
    </recommendedName>
</protein>
<evidence type="ECO:0000256" key="5">
    <source>
        <dbReference type="ARBA" id="ARBA00004514"/>
    </source>
</evidence>
<dbReference type="GO" id="GO:1904263">
    <property type="term" value="P:positive regulation of TORC1 signaling"/>
    <property type="evidence" value="ECO:0007669"/>
    <property type="project" value="TreeGrafter"/>
</dbReference>
<dbReference type="InterPro" id="IPR037521">
    <property type="entry name" value="FLCN/SMCR8_DENN"/>
</dbReference>
<dbReference type="GO" id="GO:0005829">
    <property type="term" value="C:cytosol"/>
    <property type="evidence" value="ECO:0007669"/>
    <property type="project" value="UniProtKB-SubCell"/>
</dbReference>
<sequence length="508" mass="56316">MNAIISVCHFCELHGPSVLLSTQNTRCHNEANFKRNKFYGFPECLQSYGTAVTSSCEACQSIGNNIFVTSDHDTQTSYISTQLPWQSETEALVRQACTRSLSCEVSHGKEGVLVFSDDLGVGGAQGCSVLSHTFLIRDSLARGFHRWFSITVLTRDRLLLLNVWPFLEKNISVFVSEMQSAANKVYEAEQTARPQRALRLSNAYCVDKSSRALPEITGSPQVYAQLHLWFVWLLRNSTTHLRETFPPLNWTLPFGPLEDSEQGITFISAKRDLPCTLASPNNQNSVKCLVQTAGPSVNSLGMLRVLLGPANFACVVFCLLVGRQVVVRGQPAALVTSILLTLKVLLPKGCERLIPFSSQYVSPSECNMLGIEARAAVPQPSPQVARVEVLLPPDCETQESMALFNQASQFRYHLKWPGQLPTKWPTYLAKLDRAMESNLLSDSTLSLQIAALRMETLNAARVLHQVEFLDKKDSCDRKDKNALLQALGVNSSDLEVLSFWAKGCLSQL</sequence>
<dbReference type="GO" id="GO:0005765">
    <property type="term" value="C:lysosomal membrane"/>
    <property type="evidence" value="ECO:0007669"/>
    <property type="project" value="UniProtKB-SubCell"/>
</dbReference>
<evidence type="ECO:0000256" key="10">
    <source>
        <dbReference type="ARBA" id="ARBA00022490"/>
    </source>
</evidence>
<evidence type="ECO:0000256" key="7">
    <source>
        <dbReference type="ARBA" id="ARBA00009987"/>
    </source>
</evidence>
<keyword evidence="10" id="KW-0963">Cytoplasm</keyword>
<dbReference type="GO" id="GO:0005929">
    <property type="term" value="C:cilium"/>
    <property type="evidence" value="ECO:0007669"/>
    <property type="project" value="UniProtKB-SubCell"/>
</dbReference>
<dbReference type="PANTHER" id="PTHR31441">
    <property type="entry name" value="FOLLICULIN FAMILY MEMBER"/>
    <property type="match status" value="1"/>
</dbReference>
<evidence type="ECO:0000313" key="17">
    <source>
        <dbReference type="EMBL" id="KAK3930050.1"/>
    </source>
</evidence>
<comment type="similarity">
    <text evidence="7">Belongs to the folliculin family.</text>
</comment>
<gene>
    <name evidence="17" type="ORF">KUF71_004621</name>
</gene>
<dbReference type="GO" id="GO:0005634">
    <property type="term" value="C:nucleus"/>
    <property type="evidence" value="ECO:0007669"/>
    <property type="project" value="UniProtKB-SubCell"/>
</dbReference>
<keyword evidence="9" id="KW-0343">GTPase activation</keyword>
<keyword evidence="11" id="KW-0472">Membrane</keyword>
<dbReference type="Pfam" id="PF11704">
    <property type="entry name" value="Folliculin"/>
    <property type="match status" value="1"/>
</dbReference>
<reference evidence="17" key="2">
    <citation type="journal article" date="2023" name="BMC Genomics">
        <title>Pest status, molecular evolution, and epigenetic factors derived from the genome assembly of Frankliniella fusca, a thysanopteran phytovirus vector.</title>
        <authorList>
            <person name="Catto M.A."/>
            <person name="Labadie P.E."/>
            <person name="Jacobson A.L."/>
            <person name="Kennedy G.G."/>
            <person name="Srinivasan R."/>
            <person name="Hunt B.G."/>
        </authorList>
    </citation>
    <scope>NUCLEOTIDE SEQUENCE</scope>
    <source>
        <strain evidence="17">PL_HMW_Pooled</strain>
    </source>
</reference>
<dbReference type="InterPro" id="IPR021713">
    <property type="entry name" value="Folliculin"/>
</dbReference>
<dbReference type="GO" id="GO:0005819">
    <property type="term" value="C:spindle"/>
    <property type="evidence" value="ECO:0007669"/>
    <property type="project" value="UniProtKB-SubCell"/>
</dbReference>
<dbReference type="InterPro" id="IPR032035">
    <property type="entry name" value="Folliculin_DENN"/>
</dbReference>
<dbReference type="PANTHER" id="PTHR31441:SF2">
    <property type="entry name" value="FOLLICULIN"/>
    <property type="match status" value="1"/>
</dbReference>
<keyword evidence="18" id="KW-1185">Reference proteome</keyword>
<evidence type="ECO:0000256" key="11">
    <source>
        <dbReference type="ARBA" id="ARBA00023136"/>
    </source>
</evidence>
<evidence type="ECO:0000259" key="16">
    <source>
        <dbReference type="PROSITE" id="PS51834"/>
    </source>
</evidence>
<reference evidence="17" key="1">
    <citation type="submission" date="2021-07" db="EMBL/GenBank/DDBJ databases">
        <authorList>
            <person name="Catto M.A."/>
            <person name="Jacobson A."/>
            <person name="Kennedy G."/>
            <person name="Labadie P."/>
            <person name="Hunt B.G."/>
            <person name="Srinivasan R."/>
        </authorList>
    </citation>
    <scope>NUCLEOTIDE SEQUENCE</scope>
    <source>
        <strain evidence="17">PL_HMW_Pooled</strain>
        <tissue evidence="17">Head</tissue>
    </source>
</reference>
<comment type="caution">
    <text evidence="17">The sequence shown here is derived from an EMBL/GenBank/DDBJ whole genome shotgun (WGS) entry which is preliminary data.</text>
</comment>
<feature type="domain" description="UDENN FLCN/SMCR8-type" evidence="16">
    <location>
        <begin position="58"/>
        <end position="505"/>
    </location>
</feature>
<evidence type="ECO:0000256" key="1">
    <source>
        <dbReference type="ARBA" id="ARBA00004123"/>
    </source>
</evidence>
<dbReference type="Gene3D" id="3.40.50.12430">
    <property type="match status" value="1"/>
</dbReference>
<dbReference type="EMBL" id="JAHWGI010001409">
    <property type="protein sequence ID" value="KAK3930050.1"/>
    <property type="molecule type" value="Genomic_DNA"/>
</dbReference>
<evidence type="ECO:0000256" key="3">
    <source>
        <dbReference type="ARBA" id="ARBA00004186"/>
    </source>
</evidence>
<keyword evidence="15" id="KW-0966">Cell projection</keyword>
<evidence type="ECO:0000256" key="8">
    <source>
        <dbReference type="ARBA" id="ARBA00021824"/>
    </source>
</evidence>
<dbReference type="InterPro" id="IPR044886">
    <property type="entry name" value="FLCN_DENN_C_sf"/>
</dbReference>
<accession>A0AAE1LSF9</accession>
<dbReference type="Gene3D" id="1.10.10.1730">
    <property type="entry name" value="Folliculin"/>
    <property type="match status" value="1"/>
</dbReference>
<name>A0AAE1LSF9_9NEOP</name>
<evidence type="ECO:0000256" key="14">
    <source>
        <dbReference type="ARBA" id="ARBA00023242"/>
    </source>
</evidence>
<dbReference type="InterPro" id="IPR037520">
    <property type="entry name" value="Folliculin/SMCR8_longin"/>
</dbReference>
<evidence type="ECO:0000256" key="15">
    <source>
        <dbReference type="ARBA" id="ARBA00023273"/>
    </source>
</evidence>
<dbReference type="AlphaFoldDB" id="A0AAE1LSF9"/>
<evidence type="ECO:0000256" key="12">
    <source>
        <dbReference type="ARBA" id="ARBA00023212"/>
    </source>
</evidence>
<dbReference type="GO" id="GO:0005813">
    <property type="term" value="C:centrosome"/>
    <property type="evidence" value="ECO:0007669"/>
    <property type="project" value="UniProtKB-SubCell"/>
</dbReference>